<dbReference type="PANTHER" id="PTHR46552:SF1">
    <property type="entry name" value="NADH-UBIQUINONE OXIDOREDUCTASE CHAIN 2"/>
    <property type="match status" value="1"/>
</dbReference>
<gene>
    <name evidence="19" type="primary">ND2</name>
</gene>
<feature type="transmembrane region" description="Helical" evidence="17">
    <location>
        <begin position="96"/>
        <end position="114"/>
    </location>
</feature>
<comment type="subcellular location">
    <subcellularLocation>
        <location evidence="1 17">Mitochondrion inner membrane</location>
        <topology evidence="1 17">Multi-pass membrane protein</topology>
    </subcellularLocation>
</comment>
<sequence length="371" mass="41896">MLSNLSKFLPYSLCFFFFLVFGTIFSVSAIHWLPVWIGMEINLIAFIPLMTNQGSTLESESAIKYFIFQALGSALFMLGALLTFGGQFSWNISFSYTSELMQTLLLTGLLIKMGGFPTHFWLPSVASGLTWTSNMILFIWQKIAPIFLMFSVISHASFPPILSFTLLMSAVSGMIGALGGLNQTQIRALLAYSSISHLGWMTFSCTLTKMSLKIYFFSYMLISISIMALSWWMEIKLIKTTSSILLKTNPSLQPLMLLFFLSLGGLPPLLGFIPKWIIMYSSINNINMLTLLTLIISSLISLFYYLSLILATFFPSTTHFTNHFNTLTPSSTKFFSIVTSTFIMMNLFGMIIIFNMVMMKQMYAMGFFYKP</sequence>
<evidence type="ECO:0000256" key="17">
    <source>
        <dbReference type="RuleBase" id="RU003403"/>
    </source>
</evidence>
<evidence type="ECO:0000256" key="10">
    <source>
        <dbReference type="ARBA" id="ARBA00022982"/>
    </source>
</evidence>
<proteinExistence type="inferred from homology"/>
<dbReference type="EMBL" id="MH837535">
    <property type="protein sequence ID" value="QBC73169.1"/>
    <property type="molecule type" value="Genomic_DNA"/>
</dbReference>
<dbReference type="InterPro" id="IPR001750">
    <property type="entry name" value="ND/Mrp_TM"/>
</dbReference>
<keyword evidence="10 17" id="KW-0249">Electron transport</keyword>
<protein>
    <recommendedName>
        <fullName evidence="4 17">NADH-ubiquinone oxidoreductase chain 2</fullName>
        <ecNumber evidence="3 17">7.1.1.2</ecNumber>
    </recommendedName>
</protein>
<feature type="transmembrane region" description="Helical" evidence="17">
    <location>
        <begin position="65"/>
        <end position="84"/>
    </location>
</feature>
<feature type="transmembrane region" description="Helical" evidence="17">
    <location>
        <begin position="253"/>
        <end position="277"/>
    </location>
</feature>
<keyword evidence="9 17" id="KW-1278">Translocase</keyword>
<feature type="domain" description="NADH:quinone oxidoreductase/Mrp antiporter transmembrane" evidence="18">
    <location>
        <begin position="30"/>
        <end position="301"/>
    </location>
</feature>
<evidence type="ECO:0000256" key="8">
    <source>
        <dbReference type="ARBA" id="ARBA00022792"/>
    </source>
</evidence>
<evidence type="ECO:0000256" key="6">
    <source>
        <dbReference type="ARBA" id="ARBA00022660"/>
    </source>
</evidence>
<keyword evidence="15 17" id="KW-0472">Membrane</keyword>
<dbReference type="InterPro" id="IPR050175">
    <property type="entry name" value="Complex_I_Subunit_2"/>
</dbReference>
<keyword evidence="14 17" id="KW-0496">Mitochondrion</keyword>
<evidence type="ECO:0000256" key="16">
    <source>
        <dbReference type="ARBA" id="ARBA00049551"/>
    </source>
</evidence>
<evidence type="ECO:0000256" key="14">
    <source>
        <dbReference type="ARBA" id="ARBA00023128"/>
    </source>
</evidence>
<dbReference type="Pfam" id="PF00361">
    <property type="entry name" value="Proton_antipo_M"/>
    <property type="match status" value="1"/>
</dbReference>
<evidence type="ECO:0000256" key="13">
    <source>
        <dbReference type="ARBA" id="ARBA00023075"/>
    </source>
</evidence>
<evidence type="ECO:0000259" key="18">
    <source>
        <dbReference type="Pfam" id="PF00361"/>
    </source>
</evidence>
<dbReference type="GO" id="GO:0006120">
    <property type="term" value="P:mitochondrial electron transport, NADH to ubiquinone"/>
    <property type="evidence" value="ECO:0007669"/>
    <property type="project" value="InterPro"/>
</dbReference>
<keyword evidence="8 17" id="KW-0999">Mitochondrion inner membrane</keyword>
<dbReference type="GO" id="GO:0005743">
    <property type="term" value="C:mitochondrial inner membrane"/>
    <property type="evidence" value="ECO:0007669"/>
    <property type="project" value="UniProtKB-SubCell"/>
</dbReference>
<keyword evidence="12 17" id="KW-0520">NAD</keyword>
<evidence type="ECO:0000256" key="2">
    <source>
        <dbReference type="ARBA" id="ARBA00007012"/>
    </source>
</evidence>
<comment type="function">
    <text evidence="17">Core subunit of the mitochondrial membrane respiratory chain NADH dehydrogenase (Complex I) which catalyzes electron transfer from NADH through the respiratory chain, using ubiquinone as an electron acceptor. Essential for the catalytic activity and assembly of complex I.</text>
</comment>
<feature type="transmembrane region" description="Helical" evidence="17">
    <location>
        <begin position="289"/>
        <end position="314"/>
    </location>
</feature>
<comment type="catalytic activity">
    <reaction evidence="16 17">
        <text>a ubiquinone + NADH + 5 H(+)(in) = a ubiquinol + NAD(+) + 4 H(+)(out)</text>
        <dbReference type="Rhea" id="RHEA:29091"/>
        <dbReference type="Rhea" id="RHEA-COMP:9565"/>
        <dbReference type="Rhea" id="RHEA-COMP:9566"/>
        <dbReference type="ChEBI" id="CHEBI:15378"/>
        <dbReference type="ChEBI" id="CHEBI:16389"/>
        <dbReference type="ChEBI" id="CHEBI:17976"/>
        <dbReference type="ChEBI" id="CHEBI:57540"/>
        <dbReference type="ChEBI" id="CHEBI:57945"/>
        <dbReference type="EC" id="7.1.1.2"/>
    </reaction>
</comment>
<dbReference type="InterPro" id="IPR003917">
    <property type="entry name" value="NADH_UbQ_OxRdtase_chain2"/>
</dbReference>
<dbReference type="AlphaFoldDB" id="A0A6B7FLY0"/>
<evidence type="ECO:0000256" key="9">
    <source>
        <dbReference type="ARBA" id="ARBA00022967"/>
    </source>
</evidence>
<comment type="similarity">
    <text evidence="2 17">Belongs to the complex I subunit 2 family.</text>
</comment>
<keyword evidence="11 17" id="KW-1133">Transmembrane helix</keyword>
<accession>A0A6B7FLY0</accession>
<keyword evidence="7 17" id="KW-0812">Transmembrane</keyword>
<evidence type="ECO:0000256" key="7">
    <source>
        <dbReference type="ARBA" id="ARBA00022692"/>
    </source>
</evidence>
<feature type="transmembrane region" description="Helical" evidence="17">
    <location>
        <begin position="214"/>
        <end position="233"/>
    </location>
</feature>
<evidence type="ECO:0000256" key="4">
    <source>
        <dbReference type="ARBA" id="ARBA00021008"/>
    </source>
</evidence>
<evidence type="ECO:0000256" key="12">
    <source>
        <dbReference type="ARBA" id="ARBA00023027"/>
    </source>
</evidence>
<reference evidence="19" key="1">
    <citation type="journal article" date="2019" name="Mol. Phylogenet. Evol.">
        <title>Incorporation of deep-sea and small-sized species provides new insights into gastropods phylogeny.</title>
        <authorList>
            <person name="Lee H."/>
            <person name="Chen W.J."/>
            <person name="Puillandre N."/>
            <person name="Aznar-Cormano L."/>
            <person name="Tsai M.H."/>
            <person name="Samadi S."/>
        </authorList>
    </citation>
    <scope>NUCLEOTIDE SEQUENCE</scope>
</reference>
<feature type="transmembrane region" description="Helical" evidence="17">
    <location>
        <begin position="186"/>
        <end position="207"/>
    </location>
</feature>
<dbReference type="EC" id="7.1.1.2" evidence="3 17"/>
<evidence type="ECO:0000256" key="1">
    <source>
        <dbReference type="ARBA" id="ARBA00004448"/>
    </source>
</evidence>
<geneLocation type="mitochondrion" evidence="19"/>
<keyword evidence="5" id="KW-0813">Transport</keyword>
<evidence type="ECO:0000256" key="5">
    <source>
        <dbReference type="ARBA" id="ARBA00022448"/>
    </source>
</evidence>
<evidence type="ECO:0000256" key="11">
    <source>
        <dbReference type="ARBA" id="ARBA00022989"/>
    </source>
</evidence>
<dbReference type="PANTHER" id="PTHR46552">
    <property type="entry name" value="NADH-UBIQUINONE OXIDOREDUCTASE CHAIN 2"/>
    <property type="match status" value="1"/>
</dbReference>
<name>A0A6B7FLY0_9GAST</name>
<evidence type="ECO:0000256" key="3">
    <source>
        <dbReference type="ARBA" id="ARBA00012944"/>
    </source>
</evidence>
<dbReference type="PRINTS" id="PR01436">
    <property type="entry name" value="NADHDHGNASE2"/>
</dbReference>
<organism evidence="19">
    <name type="scientific">Coccocrater sp. MNHN-IM-2013-41044</name>
    <dbReference type="NCBI Taxonomy" id="2496600"/>
    <lineage>
        <taxon>Eukaryota</taxon>
        <taxon>Metazoa</taxon>
        <taxon>Spiralia</taxon>
        <taxon>Lophotrochozoa</taxon>
        <taxon>Mollusca</taxon>
        <taxon>Gastropoda</taxon>
        <taxon>Cocculiniformia</taxon>
        <taxon>Cocculinoidea</taxon>
        <taxon>Cocculinidae</taxon>
        <taxon>Coccocrater</taxon>
    </lineage>
</organism>
<feature type="transmembrane region" description="Helical" evidence="17">
    <location>
        <begin position="334"/>
        <end position="357"/>
    </location>
</feature>
<evidence type="ECO:0000313" key="19">
    <source>
        <dbReference type="EMBL" id="QBC73169.1"/>
    </source>
</evidence>
<feature type="transmembrane region" description="Helical" evidence="17">
    <location>
        <begin position="12"/>
        <end position="33"/>
    </location>
</feature>
<dbReference type="GO" id="GO:0008137">
    <property type="term" value="F:NADH dehydrogenase (ubiquinone) activity"/>
    <property type="evidence" value="ECO:0007669"/>
    <property type="project" value="UniProtKB-EC"/>
</dbReference>
<keyword evidence="13 17" id="KW-0830">Ubiquinone</keyword>
<keyword evidence="6 17" id="KW-0679">Respiratory chain</keyword>
<evidence type="ECO:0000256" key="15">
    <source>
        <dbReference type="ARBA" id="ARBA00023136"/>
    </source>
</evidence>